<evidence type="ECO:0000256" key="2">
    <source>
        <dbReference type="ARBA" id="ARBA00023015"/>
    </source>
</evidence>
<keyword evidence="6" id="KW-1185">Reference proteome</keyword>
<comment type="caution">
    <text evidence="5">The sequence shown here is derived from an EMBL/GenBank/DDBJ whole genome shotgun (WGS) entry which is preliminary data.</text>
</comment>
<dbReference type="Pfam" id="PF03466">
    <property type="entry name" value="LysR_substrate"/>
    <property type="match status" value="1"/>
</dbReference>
<evidence type="ECO:0000256" key="4">
    <source>
        <dbReference type="ARBA" id="ARBA00023163"/>
    </source>
</evidence>
<proteinExistence type="inferred from homology"/>
<sequence length="287" mass="33364">MNLHSLRFFYEAFQYNSLTEASKHLHISQPALTKHIKNLEKEFHVTLVKKSGRQIELTDLGKQLFDEAAILFSQEKQIESLLTKQKNTYLTIGTTQLNSEYLMKSLLLESEKTTINLSFMIENTQTLFEKLEKNLIDFAILPEISNSLKFKRDYLFTDYLIFVAHPDYCPDKLSKKEIANYQFIKRETGSFLQTTLEQNKDLSPIFSVEVTGQSNALIASQLKQGIYLTSYTAVKYLIFSEKLKEVQIENISFEPRDFYLYSSKTPNSQSIKNELISKLKKKPINYD</sequence>
<dbReference type="GO" id="GO:0003700">
    <property type="term" value="F:DNA-binding transcription factor activity"/>
    <property type="evidence" value="ECO:0007669"/>
    <property type="project" value="InterPro"/>
</dbReference>
<dbReference type="PROSITE" id="PS50931">
    <property type="entry name" value="HTH_LYSR"/>
    <property type="match status" value="1"/>
</dbReference>
<dbReference type="Gene3D" id="1.10.10.10">
    <property type="entry name" value="Winged helix-like DNA-binding domain superfamily/Winged helix DNA-binding domain"/>
    <property type="match status" value="1"/>
</dbReference>
<dbReference type="AlphaFoldDB" id="A0A369B2N8"/>
<organism evidence="5 6">
    <name type="scientific">Vagococcus fluvialis</name>
    <dbReference type="NCBI Taxonomy" id="2738"/>
    <lineage>
        <taxon>Bacteria</taxon>
        <taxon>Bacillati</taxon>
        <taxon>Bacillota</taxon>
        <taxon>Bacilli</taxon>
        <taxon>Lactobacillales</taxon>
        <taxon>Enterococcaceae</taxon>
        <taxon>Vagococcus</taxon>
    </lineage>
</organism>
<dbReference type="Pfam" id="PF00126">
    <property type="entry name" value="HTH_1"/>
    <property type="match status" value="1"/>
</dbReference>
<dbReference type="SUPFAM" id="SSF53850">
    <property type="entry name" value="Periplasmic binding protein-like II"/>
    <property type="match status" value="1"/>
</dbReference>
<dbReference type="GeneID" id="63145156"/>
<dbReference type="EMBL" id="NGJX01000002">
    <property type="protein sequence ID" value="RSU04290.1"/>
    <property type="molecule type" value="Genomic_DNA"/>
</dbReference>
<evidence type="ECO:0000313" key="5">
    <source>
        <dbReference type="EMBL" id="RSU04290.1"/>
    </source>
</evidence>
<dbReference type="PANTHER" id="PTHR30126">
    <property type="entry name" value="HTH-TYPE TRANSCRIPTIONAL REGULATOR"/>
    <property type="match status" value="1"/>
</dbReference>
<dbReference type="InterPro" id="IPR000847">
    <property type="entry name" value="LysR_HTH_N"/>
</dbReference>
<protein>
    <submittedName>
        <fullName evidence="5">Uncharacterized protein</fullName>
    </submittedName>
</protein>
<keyword evidence="4" id="KW-0804">Transcription</keyword>
<dbReference type="Proteomes" id="UP000288197">
    <property type="component" value="Unassembled WGS sequence"/>
</dbReference>
<comment type="similarity">
    <text evidence="1">Belongs to the LysR transcriptional regulatory family.</text>
</comment>
<dbReference type="PANTHER" id="PTHR30126:SF40">
    <property type="entry name" value="HTH-TYPE TRANSCRIPTIONAL REGULATOR GLTR"/>
    <property type="match status" value="1"/>
</dbReference>
<dbReference type="GO" id="GO:0000976">
    <property type="term" value="F:transcription cis-regulatory region binding"/>
    <property type="evidence" value="ECO:0007669"/>
    <property type="project" value="TreeGrafter"/>
</dbReference>
<name>A0A369B2N8_9ENTE</name>
<dbReference type="InterPro" id="IPR036390">
    <property type="entry name" value="WH_DNA-bd_sf"/>
</dbReference>
<dbReference type="OrthoDB" id="9803735at2"/>
<reference evidence="5 6" key="1">
    <citation type="submission" date="2017-05" db="EMBL/GenBank/DDBJ databases">
        <title>Vagococcus spp. assemblies.</title>
        <authorList>
            <person name="Gulvik C.A."/>
        </authorList>
    </citation>
    <scope>NUCLEOTIDE SEQUENCE [LARGE SCALE GENOMIC DNA]</scope>
    <source>
        <strain evidence="5 6">NCFB 2497</strain>
    </source>
</reference>
<dbReference type="SUPFAM" id="SSF46785">
    <property type="entry name" value="Winged helix' DNA-binding domain"/>
    <property type="match status" value="1"/>
</dbReference>
<dbReference type="InterPro" id="IPR036388">
    <property type="entry name" value="WH-like_DNA-bd_sf"/>
</dbReference>
<dbReference type="InterPro" id="IPR005119">
    <property type="entry name" value="LysR_subst-bd"/>
</dbReference>
<keyword evidence="3" id="KW-0238">DNA-binding</keyword>
<keyword evidence="2" id="KW-0805">Transcription regulation</keyword>
<dbReference type="Gene3D" id="3.40.190.10">
    <property type="entry name" value="Periplasmic binding protein-like II"/>
    <property type="match status" value="2"/>
</dbReference>
<dbReference type="RefSeq" id="WP_114288493.1">
    <property type="nucleotide sequence ID" value="NZ_JAFLWL010000015.1"/>
</dbReference>
<evidence type="ECO:0000313" key="6">
    <source>
        <dbReference type="Proteomes" id="UP000288197"/>
    </source>
</evidence>
<evidence type="ECO:0000256" key="3">
    <source>
        <dbReference type="ARBA" id="ARBA00023125"/>
    </source>
</evidence>
<evidence type="ECO:0000256" key="1">
    <source>
        <dbReference type="ARBA" id="ARBA00009437"/>
    </source>
</evidence>
<accession>A0A369B2N8</accession>
<gene>
    <name evidence="5" type="ORF">CBF32_02625</name>
</gene>
<dbReference type="PRINTS" id="PR00039">
    <property type="entry name" value="HTHLYSR"/>
</dbReference>